<feature type="region of interest" description="Disordered" evidence="1">
    <location>
        <begin position="1004"/>
        <end position="1028"/>
    </location>
</feature>
<accession>A0ABD1Z8A5</accession>
<proteinExistence type="predicted"/>
<dbReference type="InterPro" id="IPR027417">
    <property type="entry name" value="P-loop_NTPase"/>
</dbReference>
<comment type="caution">
    <text evidence="2">The sequence shown here is derived from an EMBL/GenBank/DDBJ whole genome shotgun (WGS) entry which is preliminary data.</text>
</comment>
<name>A0ABD1Z8A5_9MARC</name>
<evidence type="ECO:0000313" key="2">
    <source>
        <dbReference type="EMBL" id="KAL2644024.1"/>
    </source>
</evidence>
<organism evidence="2 3">
    <name type="scientific">Riccia fluitans</name>
    <dbReference type="NCBI Taxonomy" id="41844"/>
    <lineage>
        <taxon>Eukaryota</taxon>
        <taxon>Viridiplantae</taxon>
        <taxon>Streptophyta</taxon>
        <taxon>Embryophyta</taxon>
        <taxon>Marchantiophyta</taxon>
        <taxon>Marchantiopsida</taxon>
        <taxon>Marchantiidae</taxon>
        <taxon>Marchantiales</taxon>
        <taxon>Ricciaceae</taxon>
        <taxon>Riccia</taxon>
    </lineage>
</organism>
<gene>
    <name evidence="2" type="ORF">R1flu_011611</name>
</gene>
<feature type="compositionally biased region" description="Polar residues" evidence="1">
    <location>
        <begin position="1007"/>
        <end position="1017"/>
    </location>
</feature>
<reference evidence="2 3" key="1">
    <citation type="submission" date="2024-09" db="EMBL/GenBank/DDBJ databases">
        <title>Chromosome-scale assembly of Riccia fluitans.</title>
        <authorList>
            <person name="Paukszto L."/>
            <person name="Sawicki J."/>
            <person name="Karawczyk K."/>
            <person name="Piernik-Szablinska J."/>
            <person name="Szczecinska M."/>
            <person name="Mazdziarz M."/>
        </authorList>
    </citation>
    <scope>NUCLEOTIDE SEQUENCE [LARGE SCALE GENOMIC DNA]</scope>
    <source>
        <strain evidence="2">Rf_01</strain>
        <tissue evidence="2">Aerial parts of the thallus</tissue>
    </source>
</reference>
<evidence type="ECO:0000313" key="3">
    <source>
        <dbReference type="Proteomes" id="UP001605036"/>
    </source>
</evidence>
<protein>
    <submittedName>
        <fullName evidence="2">Uncharacterized protein</fullName>
    </submittedName>
</protein>
<dbReference type="Proteomes" id="UP001605036">
    <property type="component" value="Unassembled WGS sequence"/>
</dbReference>
<evidence type="ECO:0000256" key="1">
    <source>
        <dbReference type="SAM" id="MobiDB-lite"/>
    </source>
</evidence>
<dbReference type="AlphaFoldDB" id="A0ABD1Z8A5"/>
<sequence>MNAQDEETGFLLRCTDEAVSIIQALVTLLSSFYESAISSGRVGSNVMSGALTTESVEDLHRMLVELLAKLWPCDKRFVAVIGPTGCGKSTLLNVLASMTCRAGEEYRKGIKLDESRAVLRDTVMAHGLGLETTVCHDQVNRMEGNEDSQDDPGPALPSKEVINLKTLDLEAERRAMCALLGICCCKDKEAYFAKHLALYDQCPFLLQNGRMGDAGTTKVTAIQWGPKFAARVRWLDKKKLRKRWRELRSSLEKSEPSEASDKDTPLDPALLKAKESKELWESMLRVVGHQLDSNQLPTPTEQLIESTLKSLGKKVALGKTEDIETISAHGCVVDRLYVREGIRKRLSDENLGLLLEDLVIEAPIPSSEGGVSFLDVPGTNDPRFLHQRETRDAIDRTNLILLILDKSVVDAGTQKVLEDSPVLERMLLDTSERCNLVVVGIAEKRSKSSRRASEIVAEFDSNQDLKKALKRVFLNKIRNLISSRRLAAEEAKGRLHSIFEDNRFCVLPVLPLLCASLHLSASNAALHRETCESSGEPTCPLNMGGEERMRRCLETNVPQLLEMIHSVRVPSGRDKLTSFLGSALSMLNMYTQESKYDRSMVEFFVRERRHAVLVAKNPIAIEKLLPGKPVDVNDIDEQLSSCLQECILSSKDLDYIRGKIQDPSSLRASNISINQDLPPVLMRGFRPEVVGNIARKLIQPVESEASCFVGKVYAELVNSMNGETAWRENHVDQVSFECIGSCLALLQDVQTQWKHALERDLARCTCGGEDGGLQKAVRRAVRKAYDSVFKTIIVDMRKKRTKKATVDELLTYIEDFKCGEKVKKLVSLDVEEHFHDFWRILLENIMKTLGKLWSDWIRQLHSLKEIAERALNAETEDRSEKRSDEHAGQNLRVIIRSKILELDDLHKRLQGGELSVQNLKIKYGYSLLQRNPLYEHDLLHVQLPDSVSCRRRTAGEATAECSKMPEFQSNSKVTPYTPSETSVTDTSRPVRHLTIPSAVAHDIAISPGTSGDESIQSPKPKLTDRKQLRNRAIVTLDEYEAHSLQRASHLRDKKRKR</sequence>
<keyword evidence="3" id="KW-1185">Reference proteome</keyword>
<dbReference type="SUPFAM" id="SSF52540">
    <property type="entry name" value="P-loop containing nucleoside triphosphate hydrolases"/>
    <property type="match status" value="1"/>
</dbReference>
<feature type="region of interest" description="Disordered" evidence="1">
    <location>
        <begin position="968"/>
        <end position="987"/>
    </location>
</feature>
<dbReference type="EMBL" id="JBHFFA010000002">
    <property type="protein sequence ID" value="KAL2644024.1"/>
    <property type="molecule type" value="Genomic_DNA"/>
</dbReference>
<dbReference type="Gene3D" id="3.40.50.300">
    <property type="entry name" value="P-loop containing nucleotide triphosphate hydrolases"/>
    <property type="match status" value="1"/>
</dbReference>